<feature type="compositionally biased region" description="Basic and acidic residues" evidence="5">
    <location>
        <begin position="10"/>
        <end position="26"/>
    </location>
</feature>
<reference evidence="7" key="1">
    <citation type="submission" date="2023-06" db="EMBL/GenBank/DDBJ databases">
        <title>Survivors Of The Sea: Transcriptome response of Skeletonema marinoi to long-term dormancy.</title>
        <authorList>
            <person name="Pinder M.I.M."/>
            <person name="Kourtchenko O."/>
            <person name="Robertson E.K."/>
            <person name="Larsson T."/>
            <person name="Maumus F."/>
            <person name="Osuna-Cruz C.M."/>
            <person name="Vancaester E."/>
            <person name="Stenow R."/>
            <person name="Vandepoele K."/>
            <person name="Ploug H."/>
            <person name="Bruchert V."/>
            <person name="Godhe A."/>
            <person name="Topel M."/>
        </authorList>
    </citation>
    <scope>NUCLEOTIDE SEQUENCE</scope>
    <source>
        <strain evidence="7">R05AC</strain>
    </source>
</reference>
<protein>
    <recommendedName>
        <fullName evidence="6">Zn(2)-C6 fungal-type domain-containing protein</fullName>
    </recommendedName>
</protein>
<evidence type="ECO:0000313" key="7">
    <source>
        <dbReference type="EMBL" id="KAK1743446.1"/>
    </source>
</evidence>
<feature type="region of interest" description="Disordered" evidence="5">
    <location>
        <begin position="243"/>
        <end position="272"/>
    </location>
</feature>
<dbReference type="GO" id="GO:0005634">
    <property type="term" value="C:nucleus"/>
    <property type="evidence" value="ECO:0007669"/>
    <property type="project" value="UniProtKB-SubCell"/>
</dbReference>
<dbReference type="PROSITE" id="PS50048">
    <property type="entry name" value="ZN2_CY6_FUNGAL_2"/>
    <property type="match status" value="1"/>
</dbReference>
<evidence type="ECO:0000256" key="5">
    <source>
        <dbReference type="SAM" id="MobiDB-lite"/>
    </source>
</evidence>
<sequence length="310" mass="34080">MSQGKSTIPDIHRGDGDGDGKNKSKDQTLCSSCDSCRAKKTKCDGKRPCEACMVSYVRRNKIGSADEVDVKKIKCVYSPAKRRGPPPKRTLEREMEERERERKQRREEEHPIAGLGRVPEEVVSSAANLNNLDTASILNLLSMLNPAASTLPPPMPPPIDPQQSLLSSLGNALAGIQGIGMPQGFGGGATASGGYNTMNNAPSAASQQLAYLQQLQQQLQLQQLQQHLQENLQQQLQQQQQPLTQQGQTIRGAESSMSSSLEDNRTQSLQNEVGRLRKRINELETENAELKQKVDALQEVVERATDEDDL</sequence>
<dbReference type="InterPro" id="IPR050987">
    <property type="entry name" value="AtrR-like"/>
</dbReference>
<dbReference type="EMBL" id="JATAAI010000009">
    <property type="protein sequence ID" value="KAK1743446.1"/>
    <property type="molecule type" value="Genomic_DNA"/>
</dbReference>
<keyword evidence="3" id="KW-0238">DNA-binding</keyword>
<dbReference type="GO" id="GO:0000981">
    <property type="term" value="F:DNA-binding transcription factor activity, RNA polymerase II-specific"/>
    <property type="evidence" value="ECO:0007669"/>
    <property type="project" value="InterPro"/>
</dbReference>
<feature type="compositionally biased region" description="Polar residues" evidence="5">
    <location>
        <begin position="255"/>
        <end position="271"/>
    </location>
</feature>
<proteinExistence type="predicted"/>
<dbReference type="Pfam" id="PF00172">
    <property type="entry name" value="Zn_clus"/>
    <property type="match status" value="1"/>
</dbReference>
<evidence type="ECO:0000256" key="2">
    <source>
        <dbReference type="ARBA" id="ARBA00022723"/>
    </source>
</evidence>
<dbReference type="InterPro" id="IPR036864">
    <property type="entry name" value="Zn2-C6_fun-type_DNA-bd_sf"/>
</dbReference>
<evidence type="ECO:0000256" key="1">
    <source>
        <dbReference type="ARBA" id="ARBA00004123"/>
    </source>
</evidence>
<evidence type="ECO:0000256" key="4">
    <source>
        <dbReference type="ARBA" id="ARBA00023242"/>
    </source>
</evidence>
<keyword evidence="2" id="KW-0479">Metal-binding</keyword>
<name>A0AAD8YDX0_9STRA</name>
<keyword evidence="8" id="KW-1185">Reference proteome</keyword>
<comment type="caution">
    <text evidence="7">The sequence shown here is derived from an EMBL/GenBank/DDBJ whole genome shotgun (WGS) entry which is preliminary data.</text>
</comment>
<evidence type="ECO:0000259" key="6">
    <source>
        <dbReference type="PROSITE" id="PS50048"/>
    </source>
</evidence>
<gene>
    <name evidence="7" type="ORF">QTG54_006067</name>
</gene>
<feature type="compositionally biased region" description="Basic and acidic residues" evidence="5">
    <location>
        <begin position="89"/>
        <end position="110"/>
    </location>
</feature>
<dbReference type="AlphaFoldDB" id="A0AAD8YDX0"/>
<feature type="domain" description="Zn(2)-C6 fungal-type" evidence="6">
    <location>
        <begin position="32"/>
        <end position="77"/>
    </location>
</feature>
<comment type="subcellular location">
    <subcellularLocation>
        <location evidence="1">Nucleus</location>
    </subcellularLocation>
</comment>
<evidence type="ECO:0000256" key="3">
    <source>
        <dbReference type="ARBA" id="ARBA00023125"/>
    </source>
</evidence>
<accession>A0AAD8YDX0</accession>
<dbReference type="InterPro" id="IPR001138">
    <property type="entry name" value="Zn2Cys6_DnaBD"/>
</dbReference>
<organism evidence="7 8">
    <name type="scientific">Skeletonema marinoi</name>
    <dbReference type="NCBI Taxonomy" id="267567"/>
    <lineage>
        <taxon>Eukaryota</taxon>
        <taxon>Sar</taxon>
        <taxon>Stramenopiles</taxon>
        <taxon>Ochrophyta</taxon>
        <taxon>Bacillariophyta</taxon>
        <taxon>Coscinodiscophyceae</taxon>
        <taxon>Thalassiosirophycidae</taxon>
        <taxon>Thalassiosirales</taxon>
        <taxon>Skeletonemataceae</taxon>
        <taxon>Skeletonema</taxon>
        <taxon>Skeletonema marinoi-dohrnii complex</taxon>
    </lineage>
</organism>
<evidence type="ECO:0000313" key="8">
    <source>
        <dbReference type="Proteomes" id="UP001224775"/>
    </source>
</evidence>
<keyword evidence="4" id="KW-0539">Nucleus</keyword>
<dbReference type="GO" id="GO:0003677">
    <property type="term" value="F:DNA binding"/>
    <property type="evidence" value="ECO:0007669"/>
    <property type="project" value="UniProtKB-KW"/>
</dbReference>
<feature type="region of interest" description="Disordered" evidence="5">
    <location>
        <begin position="79"/>
        <end position="110"/>
    </location>
</feature>
<dbReference type="GO" id="GO:0008270">
    <property type="term" value="F:zinc ion binding"/>
    <property type="evidence" value="ECO:0007669"/>
    <property type="project" value="InterPro"/>
</dbReference>
<dbReference type="CDD" id="cd00067">
    <property type="entry name" value="GAL4"/>
    <property type="match status" value="1"/>
</dbReference>
<feature type="region of interest" description="Disordered" evidence="5">
    <location>
        <begin position="1"/>
        <end position="31"/>
    </location>
</feature>
<dbReference type="PANTHER" id="PTHR46910:SF3">
    <property type="entry name" value="HALOTOLERANCE PROTEIN 9-RELATED"/>
    <property type="match status" value="1"/>
</dbReference>
<dbReference type="SUPFAM" id="SSF57701">
    <property type="entry name" value="Zn2/Cys6 DNA-binding domain"/>
    <property type="match status" value="1"/>
</dbReference>
<dbReference type="Proteomes" id="UP001224775">
    <property type="component" value="Unassembled WGS sequence"/>
</dbReference>
<dbReference type="PANTHER" id="PTHR46910">
    <property type="entry name" value="TRANSCRIPTION FACTOR PDR1"/>
    <property type="match status" value="1"/>
</dbReference>
<dbReference type="Gene3D" id="4.10.240.10">
    <property type="entry name" value="Zn(2)-C6 fungal-type DNA-binding domain"/>
    <property type="match status" value="1"/>
</dbReference>